<organism evidence="2 3">
    <name type="scientific">Linum trigynum</name>
    <dbReference type="NCBI Taxonomy" id="586398"/>
    <lineage>
        <taxon>Eukaryota</taxon>
        <taxon>Viridiplantae</taxon>
        <taxon>Streptophyta</taxon>
        <taxon>Embryophyta</taxon>
        <taxon>Tracheophyta</taxon>
        <taxon>Spermatophyta</taxon>
        <taxon>Magnoliopsida</taxon>
        <taxon>eudicotyledons</taxon>
        <taxon>Gunneridae</taxon>
        <taxon>Pentapetalae</taxon>
        <taxon>rosids</taxon>
        <taxon>fabids</taxon>
        <taxon>Malpighiales</taxon>
        <taxon>Linaceae</taxon>
        <taxon>Linum</taxon>
    </lineage>
</organism>
<feature type="region of interest" description="Disordered" evidence="1">
    <location>
        <begin position="85"/>
        <end position="116"/>
    </location>
</feature>
<protein>
    <submittedName>
        <fullName evidence="2">Uncharacterized protein</fullName>
    </submittedName>
</protein>
<sequence>MERKMYLDDRFRSRRNEDAFGWLGDRLQRNEDAVGWLGWNEAAGGTRRSGGGRRLSRRVRWFPRRRRKEDSRVRWFLGSLAVVGRKSRGSAGSSLVDKRGSLSGGRIDGWEGMGGH</sequence>
<evidence type="ECO:0000313" key="2">
    <source>
        <dbReference type="EMBL" id="CAL1387523.1"/>
    </source>
</evidence>
<gene>
    <name evidence="2" type="ORF">LTRI10_LOCUS28503</name>
</gene>
<feature type="compositionally biased region" description="Gly residues" evidence="1">
    <location>
        <begin position="102"/>
        <end position="116"/>
    </location>
</feature>
<proteinExistence type="predicted"/>
<evidence type="ECO:0000256" key="1">
    <source>
        <dbReference type="SAM" id="MobiDB-lite"/>
    </source>
</evidence>
<accession>A0AAV2EPA9</accession>
<dbReference type="AlphaFoldDB" id="A0AAV2EPA9"/>
<dbReference type="Proteomes" id="UP001497516">
    <property type="component" value="Chromosome 5"/>
</dbReference>
<name>A0AAV2EPA9_9ROSI</name>
<reference evidence="2 3" key="1">
    <citation type="submission" date="2024-04" db="EMBL/GenBank/DDBJ databases">
        <authorList>
            <person name="Fracassetti M."/>
        </authorList>
    </citation>
    <scope>NUCLEOTIDE SEQUENCE [LARGE SCALE GENOMIC DNA]</scope>
</reference>
<dbReference type="EMBL" id="OZ034818">
    <property type="protein sequence ID" value="CAL1387523.1"/>
    <property type="molecule type" value="Genomic_DNA"/>
</dbReference>
<keyword evidence="3" id="KW-1185">Reference proteome</keyword>
<evidence type="ECO:0000313" key="3">
    <source>
        <dbReference type="Proteomes" id="UP001497516"/>
    </source>
</evidence>